<evidence type="ECO:0000313" key="7">
    <source>
        <dbReference type="EMBL" id="CAB4935138.1"/>
    </source>
</evidence>
<dbReference type="GO" id="GO:0016020">
    <property type="term" value="C:membrane"/>
    <property type="evidence" value="ECO:0007669"/>
    <property type="project" value="UniProtKB-SubCell"/>
</dbReference>
<protein>
    <submittedName>
        <fullName evidence="8">Unannotated protein</fullName>
    </submittedName>
</protein>
<dbReference type="InterPro" id="IPR000711">
    <property type="entry name" value="ATPase_OSCP/dsu"/>
</dbReference>
<dbReference type="PANTHER" id="PTHR11910">
    <property type="entry name" value="ATP SYNTHASE DELTA CHAIN"/>
    <property type="match status" value="1"/>
</dbReference>
<keyword evidence="6" id="KW-0066">ATP synthesis</keyword>
<evidence type="ECO:0000313" key="8">
    <source>
        <dbReference type="EMBL" id="CAB5006290.1"/>
    </source>
</evidence>
<reference evidence="8" key="1">
    <citation type="submission" date="2020-05" db="EMBL/GenBank/DDBJ databases">
        <authorList>
            <person name="Chiriac C."/>
            <person name="Salcher M."/>
            <person name="Ghai R."/>
            <person name="Kavagutti S V."/>
        </authorList>
    </citation>
    <scope>NUCLEOTIDE SEQUENCE</scope>
</reference>
<sequence>MTLVLKGTSGQSFATTRTNLDKQLASLDSAAIVALSADLFTMVRTLDSSLALRRGLTDPSRSGSEKSTLATNLFGKSLGANALKVLHEMLQVRWSSPRDLGNVIELLAIESEAAASEKDGSIDQLESEIFAFSETVSGAPELRAALSNKTINAGQARKSSVVSALLSGKATANTIRLISQLIDNPRGRNIESCFRDIAEAVSSRRNRSIVHVASATALNGDQIARLTKALEKEIGRKVQVNVAVDHSVIGGLSIRFGDELIDGTVASRLGNASRSLASKSA</sequence>
<dbReference type="InterPro" id="IPR026015">
    <property type="entry name" value="ATP_synth_OSCP/delta_N_sf"/>
</dbReference>
<dbReference type="EMBL" id="CAFBNG010000033">
    <property type="protein sequence ID" value="CAB4935138.1"/>
    <property type="molecule type" value="Genomic_DNA"/>
</dbReference>
<evidence type="ECO:0000256" key="2">
    <source>
        <dbReference type="ARBA" id="ARBA00022448"/>
    </source>
</evidence>
<keyword evidence="5" id="KW-0472">Membrane</keyword>
<accession>A0A6J7PL32</accession>
<keyword evidence="2" id="KW-0813">Transport</keyword>
<dbReference type="GO" id="GO:0046933">
    <property type="term" value="F:proton-transporting ATP synthase activity, rotational mechanism"/>
    <property type="evidence" value="ECO:0007669"/>
    <property type="project" value="InterPro"/>
</dbReference>
<name>A0A6J7PL32_9ZZZZ</name>
<dbReference type="EMBL" id="CAFBPB010000093">
    <property type="protein sequence ID" value="CAB5006290.1"/>
    <property type="molecule type" value="Genomic_DNA"/>
</dbReference>
<dbReference type="HAMAP" id="MF_01416">
    <property type="entry name" value="ATP_synth_delta_bact"/>
    <property type="match status" value="1"/>
</dbReference>
<evidence type="ECO:0000256" key="5">
    <source>
        <dbReference type="ARBA" id="ARBA00023136"/>
    </source>
</evidence>
<evidence type="ECO:0000256" key="3">
    <source>
        <dbReference type="ARBA" id="ARBA00022781"/>
    </source>
</evidence>
<dbReference type="Pfam" id="PF00213">
    <property type="entry name" value="OSCP"/>
    <property type="match status" value="1"/>
</dbReference>
<dbReference type="NCBIfam" id="NF009967">
    <property type="entry name" value="PRK13430.1"/>
    <property type="match status" value="1"/>
</dbReference>
<organism evidence="8">
    <name type="scientific">freshwater metagenome</name>
    <dbReference type="NCBI Taxonomy" id="449393"/>
    <lineage>
        <taxon>unclassified sequences</taxon>
        <taxon>metagenomes</taxon>
        <taxon>ecological metagenomes</taxon>
    </lineage>
</organism>
<comment type="subcellular location">
    <subcellularLocation>
        <location evidence="1">Membrane</location>
    </subcellularLocation>
</comment>
<proteinExistence type="inferred from homology"/>
<dbReference type="AlphaFoldDB" id="A0A6J7PL32"/>
<evidence type="ECO:0000256" key="1">
    <source>
        <dbReference type="ARBA" id="ARBA00004370"/>
    </source>
</evidence>
<dbReference type="NCBIfam" id="TIGR01145">
    <property type="entry name" value="ATP_synt_delta"/>
    <property type="match status" value="1"/>
</dbReference>
<dbReference type="Gene3D" id="1.10.520.20">
    <property type="entry name" value="N-terminal domain of the delta subunit of the F1F0-ATP synthase"/>
    <property type="match status" value="1"/>
</dbReference>
<dbReference type="PRINTS" id="PR00125">
    <property type="entry name" value="ATPASEDELTA"/>
</dbReference>
<keyword evidence="3" id="KW-0375">Hydrogen ion transport</keyword>
<evidence type="ECO:0000256" key="6">
    <source>
        <dbReference type="ARBA" id="ARBA00023310"/>
    </source>
</evidence>
<gene>
    <name evidence="7" type="ORF">UFOPK3774_00285</name>
    <name evidence="8" type="ORF">UFOPK4049_00794</name>
</gene>
<keyword evidence="4" id="KW-0406">Ion transport</keyword>
<evidence type="ECO:0000256" key="4">
    <source>
        <dbReference type="ARBA" id="ARBA00023065"/>
    </source>
</evidence>